<dbReference type="Pfam" id="PF13561">
    <property type="entry name" value="adh_short_C2"/>
    <property type="match status" value="1"/>
</dbReference>
<evidence type="ECO:0000256" key="4">
    <source>
        <dbReference type="SAM" id="MobiDB-lite"/>
    </source>
</evidence>
<dbReference type="EMBL" id="BBQY01000049">
    <property type="protein sequence ID" value="GBH32901.1"/>
    <property type="molecule type" value="Genomic_DNA"/>
</dbReference>
<dbReference type="FunFam" id="3.40.50.720:FF:000097">
    <property type="entry name" value="SDR family oxidoreductase"/>
    <property type="match status" value="1"/>
</dbReference>
<feature type="compositionally biased region" description="Pro residues" evidence="4">
    <location>
        <begin position="15"/>
        <end position="26"/>
    </location>
</feature>
<protein>
    <recommendedName>
        <fullName evidence="3">Uncharacterized oxidoreductase YghA</fullName>
    </recommendedName>
</protein>
<evidence type="ECO:0000256" key="3">
    <source>
        <dbReference type="ARBA" id="ARBA00067437"/>
    </source>
</evidence>
<evidence type="ECO:0000256" key="2">
    <source>
        <dbReference type="ARBA" id="ARBA00023002"/>
    </source>
</evidence>
<reference evidence="5 6" key="1">
    <citation type="submission" date="2014-12" db="EMBL/GenBank/DDBJ databases">
        <title>Whole genome sequencing of Sphingobium xenophagum OW59.</title>
        <authorList>
            <person name="Ohta Y."/>
            <person name="Nishi S."/>
            <person name="Hatada Y."/>
        </authorList>
    </citation>
    <scope>NUCLEOTIDE SEQUENCE [LARGE SCALE GENOMIC DNA]</scope>
    <source>
        <strain evidence="5 6">OW59</strain>
    </source>
</reference>
<keyword evidence="6" id="KW-1185">Reference proteome</keyword>
<organism evidence="5 6">
    <name type="scientific">Sphingobium xenophagum</name>
    <dbReference type="NCBI Taxonomy" id="121428"/>
    <lineage>
        <taxon>Bacteria</taxon>
        <taxon>Pseudomonadati</taxon>
        <taxon>Pseudomonadota</taxon>
        <taxon>Alphaproteobacteria</taxon>
        <taxon>Sphingomonadales</taxon>
        <taxon>Sphingomonadaceae</taxon>
        <taxon>Sphingobium</taxon>
    </lineage>
</organism>
<dbReference type="InterPro" id="IPR020904">
    <property type="entry name" value="Sc_DH/Rdtase_CS"/>
</dbReference>
<comment type="similarity">
    <text evidence="1">Belongs to the short-chain dehydrogenases/reductases (SDR) family.</text>
</comment>
<dbReference type="SUPFAM" id="SSF51735">
    <property type="entry name" value="NAD(P)-binding Rossmann-fold domains"/>
    <property type="match status" value="1"/>
</dbReference>
<evidence type="ECO:0000313" key="5">
    <source>
        <dbReference type="EMBL" id="GBH32901.1"/>
    </source>
</evidence>
<gene>
    <name evidence="5" type="ORF">MBESOW_P4130</name>
</gene>
<sequence length="297" mass="31315">MADRLTLQDPRDQYPKPPFPKQPQPAPGIAAQMDPTPDHGEESYVGSGKLKGRKALVTGGDSGIGRAAAIAYAREGADVAIAYLPSEESDAQAVIALIEAEGRKAVALPGDVMDEAWCRQLVDDAVAGLGGLDILVINAGRQQFRDDVQVLSSDDFDRTMKTNLYALHWIVQAAVPHLPAGASVITTASIQAYDPSAILLDYATTKAGIVAYTKALAKQLIEKGIRANVVAPGPFWTVMQSTGGQPQEKVTKFGEQSQFGRPGQPVEIAPIYVLLASQEGSYITGEVYGVTGGAGIA</sequence>
<dbReference type="RefSeq" id="WP_086486055.1">
    <property type="nucleotide sequence ID" value="NZ_BBQY01000049.1"/>
</dbReference>
<name>A0A401J8D2_SPHXE</name>
<dbReference type="PANTHER" id="PTHR48107:SF16">
    <property type="entry name" value="NADPH-DEPENDENT ALDEHYDE REDUCTASE 1, CHLOROPLASTIC"/>
    <property type="match status" value="1"/>
</dbReference>
<dbReference type="Proteomes" id="UP000290975">
    <property type="component" value="Unassembled WGS sequence"/>
</dbReference>
<evidence type="ECO:0000256" key="1">
    <source>
        <dbReference type="ARBA" id="ARBA00006484"/>
    </source>
</evidence>
<dbReference type="InterPro" id="IPR002347">
    <property type="entry name" value="SDR_fam"/>
</dbReference>
<dbReference type="PRINTS" id="PR00081">
    <property type="entry name" value="GDHRDH"/>
</dbReference>
<dbReference type="PROSITE" id="PS00061">
    <property type="entry name" value="ADH_SHORT"/>
    <property type="match status" value="1"/>
</dbReference>
<dbReference type="AlphaFoldDB" id="A0A401J8D2"/>
<feature type="region of interest" description="Disordered" evidence="4">
    <location>
        <begin position="1"/>
        <end position="46"/>
    </location>
</feature>
<dbReference type="Gene3D" id="3.40.50.720">
    <property type="entry name" value="NAD(P)-binding Rossmann-like Domain"/>
    <property type="match status" value="1"/>
</dbReference>
<dbReference type="InterPro" id="IPR036291">
    <property type="entry name" value="NAD(P)-bd_dom_sf"/>
</dbReference>
<accession>A0A401J8D2</accession>
<dbReference type="PRINTS" id="PR00080">
    <property type="entry name" value="SDRFAMILY"/>
</dbReference>
<dbReference type="GO" id="GO:0016614">
    <property type="term" value="F:oxidoreductase activity, acting on CH-OH group of donors"/>
    <property type="evidence" value="ECO:0007669"/>
    <property type="project" value="UniProtKB-ARBA"/>
</dbReference>
<evidence type="ECO:0000313" key="6">
    <source>
        <dbReference type="Proteomes" id="UP000290975"/>
    </source>
</evidence>
<proteinExistence type="inferred from homology"/>
<dbReference type="PANTHER" id="PTHR48107">
    <property type="entry name" value="NADPH-DEPENDENT ALDEHYDE REDUCTASE-LIKE PROTEIN, CHLOROPLASTIC-RELATED"/>
    <property type="match status" value="1"/>
</dbReference>
<comment type="caution">
    <text evidence="5">The sequence shown here is derived from an EMBL/GenBank/DDBJ whole genome shotgun (WGS) entry which is preliminary data.</text>
</comment>
<dbReference type="NCBIfam" id="NF004782">
    <property type="entry name" value="PRK06128.1"/>
    <property type="match status" value="1"/>
</dbReference>
<keyword evidence="2" id="KW-0560">Oxidoreductase</keyword>